<accession>A0A226QQV8</accession>
<reference evidence="1 2" key="1">
    <citation type="submission" date="2017-04" db="EMBL/GenBank/DDBJ databases">
        <title>The genome sequence of Parageobacillus galactosidasius DSM 18751.</title>
        <authorList>
            <person name="Ramaloko W.T."/>
            <person name="Koen N."/>
            <person name="Polliack S."/>
            <person name="Aliyu H."/>
            <person name="Lebre P."/>
            <person name="Mohr T."/>
            <person name="Oswald F."/>
            <person name="Zwick M."/>
            <person name="Neumann A."/>
            <person name="Syldatk C."/>
            <person name="Cowan D."/>
            <person name="De Maayer P."/>
        </authorList>
    </citation>
    <scope>NUCLEOTIDE SEQUENCE [LARGE SCALE GENOMIC DNA]</scope>
    <source>
        <strain evidence="1 2">DSM 18751</strain>
    </source>
</reference>
<name>A0A226QQV8_9BACL</name>
<keyword evidence="2" id="KW-1185">Reference proteome</keyword>
<sequence length="80" mass="9401">MHSASCQQWEAKEVALEILDCFYQFDGQDGEIDAYLHQKIQHLRQLVKANPGLACQVKQYIFEHFADRINQLCDQYEPLE</sequence>
<evidence type="ECO:0000313" key="2">
    <source>
        <dbReference type="Proteomes" id="UP000198394"/>
    </source>
</evidence>
<comment type="caution">
    <text evidence="1">The sequence shown here is derived from an EMBL/GenBank/DDBJ whole genome shotgun (WGS) entry which is preliminary data.</text>
</comment>
<dbReference type="EMBL" id="NDYL01000001">
    <property type="protein sequence ID" value="OXB94851.1"/>
    <property type="molecule type" value="Genomic_DNA"/>
</dbReference>
<dbReference type="AlphaFoldDB" id="A0A226QQV8"/>
<proteinExistence type="predicted"/>
<dbReference type="Proteomes" id="UP000198394">
    <property type="component" value="Unassembled WGS sequence"/>
</dbReference>
<organism evidence="1 2">
    <name type="scientific">Parageobacillus galactosidasius</name>
    <dbReference type="NCBI Taxonomy" id="883812"/>
    <lineage>
        <taxon>Bacteria</taxon>
        <taxon>Bacillati</taxon>
        <taxon>Bacillota</taxon>
        <taxon>Bacilli</taxon>
        <taxon>Bacillales</taxon>
        <taxon>Anoxybacillaceae</taxon>
        <taxon>Parageobacillus</taxon>
    </lineage>
</organism>
<gene>
    <name evidence="1" type="ORF">B9L23_08290</name>
</gene>
<protein>
    <submittedName>
        <fullName evidence="1">Uncharacterized protein</fullName>
    </submittedName>
</protein>
<evidence type="ECO:0000313" key="1">
    <source>
        <dbReference type="EMBL" id="OXB94851.1"/>
    </source>
</evidence>